<protein>
    <submittedName>
        <fullName evidence="2">Uncharacterized protein</fullName>
    </submittedName>
</protein>
<evidence type="ECO:0000313" key="2">
    <source>
        <dbReference type="EMBL" id="CAC5410953.1"/>
    </source>
</evidence>
<feature type="compositionally biased region" description="Basic and acidic residues" evidence="1">
    <location>
        <begin position="41"/>
        <end position="71"/>
    </location>
</feature>
<evidence type="ECO:0000256" key="1">
    <source>
        <dbReference type="SAM" id="MobiDB-lite"/>
    </source>
</evidence>
<feature type="region of interest" description="Disordered" evidence="1">
    <location>
        <begin position="26"/>
        <end position="139"/>
    </location>
</feature>
<reference evidence="2 3" key="1">
    <citation type="submission" date="2020-06" db="EMBL/GenBank/DDBJ databases">
        <authorList>
            <person name="Li R."/>
            <person name="Bekaert M."/>
        </authorList>
    </citation>
    <scope>NUCLEOTIDE SEQUENCE [LARGE SCALE GENOMIC DNA]</scope>
    <source>
        <strain evidence="2">Wild</strain>
        <strain evidence="3">wild</strain>
    </source>
</reference>
<dbReference type="EMBL" id="CACVKT020007820">
    <property type="protein sequence ID" value="CAC5410953.1"/>
    <property type="molecule type" value="Genomic_DNA"/>
</dbReference>
<gene>
    <name evidence="2" type="ORF">MCOR_44093</name>
</gene>
<feature type="compositionally biased region" description="Basic and acidic residues" evidence="1">
    <location>
        <begin position="106"/>
        <end position="131"/>
    </location>
</feature>
<dbReference type="PANTHER" id="PTHR23052:SF1">
    <property type="entry name" value="AXONEMAL DYNEIN LIGHT CHAIN DOMAIN-CONTAINING PROTEIN 1"/>
    <property type="match status" value="1"/>
</dbReference>
<keyword evidence="3" id="KW-1185">Reference proteome</keyword>
<accession>A0A6J8DQQ3</accession>
<dbReference type="Proteomes" id="UP000507470">
    <property type="component" value="Unassembled WGS sequence"/>
</dbReference>
<dbReference type="InterPro" id="IPR052845">
    <property type="entry name" value="Axonemal_dynein_LC_domain"/>
</dbReference>
<feature type="region of interest" description="Disordered" evidence="1">
    <location>
        <begin position="207"/>
        <end position="266"/>
    </location>
</feature>
<dbReference type="EMBL" id="CACVKT020007820">
    <property type="protein sequence ID" value="CAC5410952.1"/>
    <property type="molecule type" value="Genomic_DNA"/>
</dbReference>
<dbReference type="AlphaFoldDB" id="A0A6J8DQQ3"/>
<dbReference type="PANTHER" id="PTHR23052">
    <property type="entry name" value="AXONEMAL DYNEIN LIGHT CHAIN DOMAIN-CONTAINING PROTEIN 1"/>
    <property type="match status" value="1"/>
</dbReference>
<proteinExistence type="predicted"/>
<organism evidence="2 3">
    <name type="scientific">Mytilus coruscus</name>
    <name type="common">Sea mussel</name>
    <dbReference type="NCBI Taxonomy" id="42192"/>
    <lineage>
        <taxon>Eukaryota</taxon>
        <taxon>Metazoa</taxon>
        <taxon>Spiralia</taxon>
        <taxon>Lophotrochozoa</taxon>
        <taxon>Mollusca</taxon>
        <taxon>Bivalvia</taxon>
        <taxon>Autobranchia</taxon>
        <taxon>Pteriomorphia</taxon>
        <taxon>Mytilida</taxon>
        <taxon>Mytiloidea</taxon>
        <taxon>Mytilidae</taxon>
        <taxon>Mytilinae</taxon>
        <taxon>Mytilus</taxon>
    </lineage>
</organism>
<sequence length="266" mass="29790">MNGLRRECKDWMNTAKILTSQLLEEPLDTLFPRPVSLDDNVPEKRKDSQNDYKSYHDQEKLQTEAATKPREPVSPTDTEEKKEPVQQPTVPPPKPEPVQQQQQQVPEKKEDMMEVIGHDDNTHKQTLEHSTDAPPTQSTAAVLQRIPGAPDPQKSFEALSAVDSLQTQLIATEQRAQESEERSANLEVELAASQEKLRELEKRLAKLEQGEAVPIEESTASAPQKVESISPPKTPSKEKSDAKEDKKRPESTASKSSSKSSKSRKK</sequence>
<name>A0A6J8DQQ3_MYTCO</name>
<feature type="compositionally biased region" description="Basic and acidic residues" evidence="1">
    <location>
        <begin position="235"/>
        <end position="250"/>
    </location>
</feature>
<evidence type="ECO:0000313" key="3">
    <source>
        <dbReference type="Proteomes" id="UP000507470"/>
    </source>
</evidence>